<dbReference type="CDD" id="cd00018">
    <property type="entry name" value="AP2"/>
    <property type="match status" value="1"/>
</dbReference>
<dbReference type="AlphaFoldDB" id="A0A843XSI9"/>
<evidence type="ECO:0000256" key="1">
    <source>
        <dbReference type="ARBA" id="ARBA00004123"/>
    </source>
</evidence>
<dbReference type="InterPro" id="IPR016177">
    <property type="entry name" value="DNA-bd_dom_sf"/>
</dbReference>
<dbReference type="InterPro" id="IPR001471">
    <property type="entry name" value="AP2/ERF_dom"/>
</dbReference>
<proteinExistence type="inferred from homology"/>
<dbReference type="GO" id="GO:0005634">
    <property type="term" value="C:nucleus"/>
    <property type="evidence" value="ECO:0007669"/>
    <property type="project" value="UniProtKB-SubCell"/>
</dbReference>
<dbReference type="SMART" id="SM00380">
    <property type="entry name" value="AP2"/>
    <property type="match status" value="1"/>
</dbReference>
<evidence type="ECO:0000256" key="4">
    <source>
        <dbReference type="ARBA" id="ARBA00023159"/>
    </source>
</evidence>
<dbReference type="GO" id="GO:0003700">
    <property type="term" value="F:DNA-binding transcription factor activity"/>
    <property type="evidence" value="ECO:0007669"/>
    <property type="project" value="InterPro"/>
</dbReference>
<accession>A0A843XSI9</accession>
<keyword evidence="4" id="KW-0010">Activator</keyword>
<name>A0A843XSI9_COLES</name>
<dbReference type="InterPro" id="IPR051032">
    <property type="entry name" value="AP2/ERF_TF_ERF_subfamily"/>
</dbReference>
<evidence type="ECO:0000313" key="11">
    <source>
        <dbReference type="Proteomes" id="UP000652761"/>
    </source>
</evidence>
<dbReference type="EMBL" id="NMUH01012194">
    <property type="protein sequence ID" value="MQM22123.1"/>
    <property type="molecule type" value="Genomic_DNA"/>
</dbReference>
<sequence>MEMEAATLRMPSTPSAQEDSTFGSIPKAPAGATRHPIYRGVRKRRWGKWVTEIREPRKSSRIWLGSFPTAEMAARAYDVAAVCLKGPQAALNFPHLVGVLPRPSSSAPRDVQAAAANAAAMFCDDDAAGFEGTDAGLKSPPSPTSLPASSGGGREAEEEEDDFWREMGELPSVAESFRGLPVEKDEEAWEGLWRSPLWSPVWGTGEATWTTTGEYGPFVPRE</sequence>
<dbReference type="PRINTS" id="PR00367">
    <property type="entry name" value="ETHRSPELEMNT"/>
</dbReference>
<gene>
    <name evidence="10" type="ORF">Taro_055171</name>
</gene>
<evidence type="ECO:0000259" key="9">
    <source>
        <dbReference type="PROSITE" id="PS51032"/>
    </source>
</evidence>
<feature type="domain" description="AP2/ERF" evidence="9">
    <location>
        <begin position="37"/>
        <end position="94"/>
    </location>
</feature>
<keyword evidence="5" id="KW-0804">Transcription</keyword>
<protein>
    <recommendedName>
        <fullName evidence="9">AP2/ERF domain-containing protein</fullName>
    </recommendedName>
</protein>
<keyword evidence="3" id="KW-0238">DNA-binding</keyword>
<evidence type="ECO:0000256" key="5">
    <source>
        <dbReference type="ARBA" id="ARBA00023163"/>
    </source>
</evidence>
<feature type="region of interest" description="Disordered" evidence="8">
    <location>
        <begin position="132"/>
        <end position="166"/>
    </location>
</feature>
<dbReference type="OrthoDB" id="1937547at2759"/>
<dbReference type="Pfam" id="PF00847">
    <property type="entry name" value="AP2"/>
    <property type="match status" value="1"/>
</dbReference>
<feature type="compositionally biased region" description="Polar residues" evidence="8">
    <location>
        <begin position="10"/>
        <end position="23"/>
    </location>
</feature>
<dbReference type="FunFam" id="3.30.730.10:FF:000001">
    <property type="entry name" value="Ethylene-responsive transcription factor 2"/>
    <property type="match status" value="1"/>
</dbReference>
<dbReference type="Proteomes" id="UP000652761">
    <property type="component" value="Unassembled WGS sequence"/>
</dbReference>
<evidence type="ECO:0000256" key="3">
    <source>
        <dbReference type="ARBA" id="ARBA00023125"/>
    </source>
</evidence>
<dbReference type="InterPro" id="IPR036955">
    <property type="entry name" value="AP2/ERF_dom_sf"/>
</dbReference>
<dbReference type="PANTHER" id="PTHR31985:SF242">
    <property type="entry name" value="OS02G0676800 PROTEIN"/>
    <property type="match status" value="1"/>
</dbReference>
<keyword evidence="6" id="KW-0539">Nucleus</keyword>
<organism evidence="10 11">
    <name type="scientific">Colocasia esculenta</name>
    <name type="common">Wild taro</name>
    <name type="synonym">Arum esculentum</name>
    <dbReference type="NCBI Taxonomy" id="4460"/>
    <lineage>
        <taxon>Eukaryota</taxon>
        <taxon>Viridiplantae</taxon>
        <taxon>Streptophyta</taxon>
        <taxon>Embryophyta</taxon>
        <taxon>Tracheophyta</taxon>
        <taxon>Spermatophyta</taxon>
        <taxon>Magnoliopsida</taxon>
        <taxon>Liliopsida</taxon>
        <taxon>Araceae</taxon>
        <taxon>Aroideae</taxon>
        <taxon>Colocasieae</taxon>
        <taxon>Colocasia</taxon>
    </lineage>
</organism>
<keyword evidence="11" id="KW-1185">Reference proteome</keyword>
<feature type="region of interest" description="Disordered" evidence="8">
    <location>
        <begin position="1"/>
        <end position="33"/>
    </location>
</feature>
<reference evidence="10" key="1">
    <citation type="submission" date="2017-07" db="EMBL/GenBank/DDBJ databases">
        <title>Taro Niue Genome Assembly and Annotation.</title>
        <authorList>
            <person name="Atibalentja N."/>
            <person name="Keating K."/>
            <person name="Fields C.J."/>
        </authorList>
    </citation>
    <scope>NUCLEOTIDE SEQUENCE</scope>
    <source>
        <strain evidence="10">Niue_2</strain>
        <tissue evidence="10">Leaf</tissue>
    </source>
</reference>
<dbReference type="PANTHER" id="PTHR31985">
    <property type="entry name" value="ETHYLENE-RESPONSIVE TRANSCRIPTION FACTOR ERF042-RELATED"/>
    <property type="match status" value="1"/>
</dbReference>
<evidence type="ECO:0000256" key="8">
    <source>
        <dbReference type="SAM" id="MobiDB-lite"/>
    </source>
</evidence>
<dbReference type="Gene3D" id="3.30.730.10">
    <property type="entry name" value="AP2/ERF domain"/>
    <property type="match status" value="1"/>
</dbReference>
<dbReference type="GO" id="GO:0003677">
    <property type="term" value="F:DNA binding"/>
    <property type="evidence" value="ECO:0007669"/>
    <property type="project" value="UniProtKB-KW"/>
</dbReference>
<comment type="caution">
    <text evidence="10">The sequence shown here is derived from an EMBL/GenBank/DDBJ whole genome shotgun (WGS) entry which is preliminary data.</text>
</comment>
<dbReference type="PROSITE" id="PS51032">
    <property type="entry name" value="AP2_ERF"/>
    <property type="match status" value="1"/>
</dbReference>
<comment type="subcellular location">
    <subcellularLocation>
        <location evidence="1">Nucleus</location>
    </subcellularLocation>
</comment>
<keyword evidence="2" id="KW-0805">Transcription regulation</keyword>
<dbReference type="SUPFAM" id="SSF54171">
    <property type="entry name" value="DNA-binding domain"/>
    <property type="match status" value="1"/>
</dbReference>
<comment type="similarity">
    <text evidence="7">Belongs to the AP2/ERF transcription factor family. ERF subfamily.</text>
</comment>
<evidence type="ECO:0000256" key="2">
    <source>
        <dbReference type="ARBA" id="ARBA00023015"/>
    </source>
</evidence>
<evidence type="ECO:0000256" key="6">
    <source>
        <dbReference type="ARBA" id="ARBA00023242"/>
    </source>
</evidence>
<evidence type="ECO:0000313" key="10">
    <source>
        <dbReference type="EMBL" id="MQM22123.1"/>
    </source>
</evidence>
<evidence type="ECO:0000256" key="7">
    <source>
        <dbReference type="ARBA" id="ARBA00024343"/>
    </source>
</evidence>